<comment type="caution">
    <text evidence="1">The sequence shown here is derived from an EMBL/GenBank/DDBJ whole genome shotgun (WGS) entry which is preliminary data.</text>
</comment>
<dbReference type="InterPro" id="IPR036691">
    <property type="entry name" value="Endo/exonu/phosph_ase_sf"/>
</dbReference>
<proteinExistence type="predicted"/>
<dbReference type="Proteomes" id="UP000326396">
    <property type="component" value="Linkage Group LG10"/>
</dbReference>
<protein>
    <recommendedName>
        <fullName evidence="3">Endonuclease/exonuclease/phosphatase domain-containing protein</fullName>
    </recommendedName>
</protein>
<dbReference type="Gene3D" id="3.60.10.10">
    <property type="entry name" value="Endonuclease/exonuclease/phosphatase"/>
    <property type="match status" value="1"/>
</dbReference>
<dbReference type="OrthoDB" id="1932741at2759"/>
<sequence>MREFSKEGENNGKQKEFVTTRLGSRGYEMEMFSNLEVWNWNHTKNRLSKVKFVLDFHEMNNAGDRLLAALSLTRYHNVKQIIREFEKGVLMGSNENLVIINIYGPQSIRHKREVWSFLLNLKAQLSGMWIILGDFNVVRYAHERFNSSFCSTSAKDFNNFILDADLMEYNMGEGEKIHILIIKW</sequence>
<accession>A0A5N6PV36</accession>
<reference evidence="1 2" key="1">
    <citation type="submission" date="2019-05" db="EMBL/GenBank/DDBJ databases">
        <title>Mikania micrantha, genome provides insights into the molecular mechanism of rapid growth.</title>
        <authorList>
            <person name="Liu B."/>
        </authorList>
    </citation>
    <scope>NUCLEOTIDE SEQUENCE [LARGE SCALE GENOMIC DNA]</scope>
    <source>
        <strain evidence="1">NLD-2019</strain>
        <tissue evidence="1">Leaf</tissue>
    </source>
</reference>
<dbReference type="AlphaFoldDB" id="A0A5N6PV36"/>
<name>A0A5N6PV36_9ASTR</name>
<evidence type="ECO:0008006" key="3">
    <source>
        <dbReference type="Google" id="ProtNLM"/>
    </source>
</evidence>
<evidence type="ECO:0000313" key="2">
    <source>
        <dbReference type="Proteomes" id="UP000326396"/>
    </source>
</evidence>
<dbReference type="EMBL" id="SZYD01000002">
    <property type="protein sequence ID" value="KAD7117395.1"/>
    <property type="molecule type" value="Genomic_DNA"/>
</dbReference>
<organism evidence="1 2">
    <name type="scientific">Mikania micrantha</name>
    <name type="common">bitter vine</name>
    <dbReference type="NCBI Taxonomy" id="192012"/>
    <lineage>
        <taxon>Eukaryota</taxon>
        <taxon>Viridiplantae</taxon>
        <taxon>Streptophyta</taxon>
        <taxon>Embryophyta</taxon>
        <taxon>Tracheophyta</taxon>
        <taxon>Spermatophyta</taxon>
        <taxon>Magnoliopsida</taxon>
        <taxon>eudicotyledons</taxon>
        <taxon>Gunneridae</taxon>
        <taxon>Pentapetalae</taxon>
        <taxon>asterids</taxon>
        <taxon>campanulids</taxon>
        <taxon>Asterales</taxon>
        <taxon>Asteraceae</taxon>
        <taxon>Asteroideae</taxon>
        <taxon>Heliantheae alliance</taxon>
        <taxon>Eupatorieae</taxon>
        <taxon>Mikania</taxon>
    </lineage>
</organism>
<gene>
    <name evidence="1" type="ORF">E3N88_04663</name>
</gene>
<keyword evidence="2" id="KW-1185">Reference proteome</keyword>
<dbReference type="SUPFAM" id="SSF56219">
    <property type="entry name" value="DNase I-like"/>
    <property type="match status" value="1"/>
</dbReference>
<evidence type="ECO:0000313" key="1">
    <source>
        <dbReference type="EMBL" id="KAD7117395.1"/>
    </source>
</evidence>